<protein>
    <submittedName>
        <fullName evidence="2">Uncharacterized protein</fullName>
    </submittedName>
</protein>
<accession>A0ABT1K7M6</accession>
<dbReference type="Proteomes" id="UP001320766">
    <property type="component" value="Unassembled WGS sequence"/>
</dbReference>
<gene>
    <name evidence="2" type="ORF">HD595_005751</name>
</gene>
<proteinExistence type="predicted"/>
<comment type="caution">
    <text evidence="2">The sequence shown here is derived from an EMBL/GenBank/DDBJ whole genome shotgun (WGS) entry which is preliminary data.</text>
</comment>
<feature type="region of interest" description="Disordered" evidence="1">
    <location>
        <begin position="1"/>
        <end position="87"/>
    </location>
</feature>
<organism evidence="2 3">
    <name type="scientific">Nonomuraea roseoviolacea subsp. carminata</name>
    <dbReference type="NCBI Taxonomy" id="160689"/>
    <lineage>
        <taxon>Bacteria</taxon>
        <taxon>Bacillati</taxon>
        <taxon>Actinomycetota</taxon>
        <taxon>Actinomycetes</taxon>
        <taxon>Streptosporangiales</taxon>
        <taxon>Streptosporangiaceae</taxon>
        <taxon>Nonomuraea</taxon>
    </lineage>
</organism>
<evidence type="ECO:0000313" key="2">
    <source>
        <dbReference type="EMBL" id="MCP2349629.1"/>
    </source>
</evidence>
<evidence type="ECO:0000256" key="1">
    <source>
        <dbReference type="SAM" id="MobiDB-lite"/>
    </source>
</evidence>
<dbReference type="RefSeq" id="WP_253774349.1">
    <property type="nucleotide sequence ID" value="NZ_BAAAVE010000021.1"/>
</dbReference>
<dbReference type="EMBL" id="JAMZEC010000001">
    <property type="protein sequence ID" value="MCP2349629.1"/>
    <property type="molecule type" value="Genomic_DNA"/>
</dbReference>
<reference evidence="2 3" key="1">
    <citation type="submission" date="2022-06" db="EMBL/GenBank/DDBJ databases">
        <title>Sequencing the genomes of 1000 actinobacteria strains.</title>
        <authorList>
            <person name="Klenk H.-P."/>
        </authorList>
    </citation>
    <scope>NUCLEOTIDE SEQUENCE [LARGE SCALE GENOMIC DNA]</scope>
    <source>
        <strain evidence="2 3">DSM 44170</strain>
    </source>
</reference>
<evidence type="ECO:0000313" key="3">
    <source>
        <dbReference type="Proteomes" id="UP001320766"/>
    </source>
</evidence>
<sequence>MFDAEPASGQPFDPEPASGHALEGEVPPDGGTGSGHGLEGDVPPDGGTGSGHAEEGPASGQDCCECWEPWEGCDDRPADEPRRADEG</sequence>
<feature type="compositionally biased region" description="Basic and acidic residues" evidence="1">
    <location>
        <begin position="73"/>
        <end position="87"/>
    </location>
</feature>
<keyword evidence="3" id="KW-1185">Reference proteome</keyword>
<name>A0ABT1K7M6_9ACTN</name>